<dbReference type="CDD" id="cd03801">
    <property type="entry name" value="GT4_PimA-like"/>
    <property type="match status" value="1"/>
</dbReference>
<keyword evidence="4" id="KW-1185">Reference proteome</keyword>
<dbReference type="InterPro" id="IPR029063">
    <property type="entry name" value="SAM-dependent_MTases_sf"/>
</dbReference>
<gene>
    <name evidence="3" type="ORF">B9Q17_03905</name>
</gene>
<dbReference type="PANTHER" id="PTHR46401:SF2">
    <property type="entry name" value="GLYCOSYLTRANSFERASE WBBK-RELATED"/>
    <property type="match status" value="1"/>
</dbReference>
<reference evidence="3 4" key="1">
    <citation type="submission" date="2017-06" db="EMBL/GenBank/DDBJ databases">
        <title>Draft genome sequence of the halophilic bacterium Marinobacter vinifirmus FB1.</title>
        <authorList>
            <person name="Stepanov V.G."/>
            <person name="Roberts D.J."/>
            <person name="Fox G.E."/>
        </authorList>
    </citation>
    <scope>NUCLEOTIDE SEQUENCE [LARGE SCALE GENOMIC DNA]</scope>
    <source>
        <strain evidence="3 4">FB1</strain>
    </source>
</reference>
<evidence type="ECO:0000256" key="1">
    <source>
        <dbReference type="ARBA" id="ARBA00022679"/>
    </source>
</evidence>
<dbReference type="AlphaFoldDB" id="A0A7Z1DWJ8"/>
<dbReference type="RefSeq" id="WP_094624133.1">
    <property type="nucleotide sequence ID" value="NZ_NEFY01000002.1"/>
</dbReference>
<feature type="domain" description="Glycosyl transferase family 1" evidence="2">
    <location>
        <begin position="175"/>
        <end position="334"/>
    </location>
</feature>
<dbReference type="GO" id="GO:0016757">
    <property type="term" value="F:glycosyltransferase activity"/>
    <property type="evidence" value="ECO:0007669"/>
    <property type="project" value="InterPro"/>
</dbReference>
<comment type="caution">
    <text evidence="3">The sequence shown here is derived from an EMBL/GenBank/DDBJ whole genome shotgun (WGS) entry which is preliminary data.</text>
</comment>
<dbReference type="InterPro" id="IPR001296">
    <property type="entry name" value="Glyco_trans_1"/>
</dbReference>
<dbReference type="SUPFAM" id="SSF53335">
    <property type="entry name" value="S-adenosyl-L-methionine-dependent methyltransferases"/>
    <property type="match status" value="1"/>
</dbReference>
<dbReference type="PANTHER" id="PTHR46401">
    <property type="entry name" value="GLYCOSYLTRANSFERASE WBBK-RELATED"/>
    <property type="match status" value="1"/>
</dbReference>
<dbReference type="GO" id="GO:0009103">
    <property type="term" value="P:lipopolysaccharide biosynthetic process"/>
    <property type="evidence" value="ECO:0007669"/>
    <property type="project" value="TreeGrafter"/>
</dbReference>
<proteinExistence type="predicted"/>
<organism evidence="3 4">
    <name type="scientific">Marinobacter vinifirmus</name>
    <dbReference type="NCBI Taxonomy" id="355591"/>
    <lineage>
        <taxon>Bacteria</taxon>
        <taxon>Pseudomonadati</taxon>
        <taxon>Pseudomonadota</taxon>
        <taxon>Gammaproteobacteria</taxon>
        <taxon>Pseudomonadales</taxon>
        <taxon>Marinobacteraceae</taxon>
        <taxon>Marinobacter</taxon>
    </lineage>
</organism>
<dbReference type="Pfam" id="PF00534">
    <property type="entry name" value="Glycos_transf_1"/>
    <property type="match status" value="1"/>
</dbReference>
<evidence type="ECO:0000313" key="4">
    <source>
        <dbReference type="Proteomes" id="UP000216984"/>
    </source>
</evidence>
<dbReference type="EMBL" id="NEFY01000002">
    <property type="protein sequence ID" value="OZC37275.1"/>
    <property type="molecule type" value="Genomic_DNA"/>
</dbReference>
<evidence type="ECO:0000313" key="3">
    <source>
        <dbReference type="EMBL" id="OZC37275.1"/>
    </source>
</evidence>
<dbReference type="Gene3D" id="3.40.50.150">
    <property type="entry name" value="Vaccinia Virus protein VP39"/>
    <property type="match status" value="1"/>
</dbReference>
<dbReference type="Proteomes" id="UP000216984">
    <property type="component" value="Unassembled WGS sequence"/>
</dbReference>
<evidence type="ECO:0000259" key="2">
    <source>
        <dbReference type="Pfam" id="PF00534"/>
    </source>
</evidence>
<keyword evidence="1 3" id="KW-0808">Transferase</keyword>
<dbReference type="SUPFAM" id="SSF53756">
    <property type="entry name" value="UDP-Glycosyltransferase/glycogen phosphorylase"/>
    <property type="match status" value="1"/>
</dbReference>
<dbReference type="Gene3D" id="3.40.50.2000">
    <property type="entry name" value="Glycogen Phosphorylase B"/>
    <property type="match status" value="2"/>
</dbReference>
<protein>
    <submittedName>
        <fullName evidence="3">Glycosyl transferase family 1</fullName>
    </submittedName>
</protein>
<name>A0A7Z1DWJ8_9GAMM</name>
<sequence length="639" mass="69250">MPVSELWFVVPGDPQQNTGGYRYVRKLAEALADTGLKVHLDGLEGEFPRPDGTAINAMDRYLKALPEGASVVLDGLAMGGMPEVLERHRKRLKLMALVHHPLADESGLSAAEQAWLKDAETRALACVCKVFTTSYYTARRLAHYGAPAASVTAALPAVDDEFFALSTCSEPARDPSNPVQILCVGHLSRRKAQHQLVQALAEQATDAWFCTLLGSDQRDSMYSADVKAQVHASGLAGCIRLTGEVSETGLWNAYQQADLFVLPSEYEGYGMVVDEALTCGLPVLSSDGGALRETGARSGVQLYPAGDVAALGQALAGLLENPDELARLRAGARESRARIRRWRDTAGDFLAGLESEQNADPARFDDHWLRAREPADHRARNPKLTGQLAAWLQVRQYRYQRTRDTVRPLQLVDVGTGRGSNPVYLAPRLPGPQHWALIEPDGSLAGTAAERVQGTGVSVSLRTESLSAGNMQDELPADADLVCASALIDLVSDEWLQALVRAVVARNAAVHVVLSYSGRFELSPEHPSDDRLRALVNQHQHGEKGTGAALGPDATRRLRALLVATGYQVSVAPSPWQLDSGEQDLALLLMTGWARAATEQQLSAGAEINRWLHTRKQQLAAGELRISVEHEDLLAWPPA</sequence>
<accession>A0A7Z1DWJ8</accession>